<keyword evidence="3" id="KW-0813">Transport</keyword>
<feature type="domain" description="AprE-like beta-barrel" evidence="9">
    <location>
        <begin position="550"/>
        <end position="629"/>
    </location>
</feature>
<accession>A0AAU8J6K5</accession>
<dbReference type="PANTHER" id="PTHR30386">
    <property type="entry name" value="MEMBRANE FUSION SUBUNIT OF EMRAB-TOLC MULTIDRUG EFFLUX PUMP"/>
    <property type="match status" value="1"/>
</dbReference>
<dbReference type="Gene3D" id="2.40.30.170">
    <property type="match status" value="1"/>
</dbReference>
<protein>
    <submittedName>
        <fullName evidence="10">HlyD family efflux transporter periplasmic adaptor subunit</fullName>
    </submittedName>
</protein>
<dbReference type="PROSITE" id="PS00543">
    <property type="entry name" value="HLYD_FAMILY"/>
    <property type="match status" value="1"/>
</dbReference>
<dbReference type="SUPFAM" id="SSF57997">
    <property type="entry name" value="Tropomyosin"/>
    <property type="match status" value="1"/>
</dbReference>
<evidence type="ECO:0000259" key="9">
    <source>
        <dbReference type="Pfam" id="PF26002"/>
    </source>
</evidence>
<dbReference type="Gene3D" id="1.20.120.330">
    <property type="entry name" value="Nucleotidyltransferases domain 2"/>
    <property type="match status" value="1"/>
</dbReference>
<dbReference type="Gene3D" id="2.40.50.100">
    <property type="match status" value="1"/>
</dbReference>
<dbReference type="InterPro" id="IPR006144">
    <property type="entry name" value="Secretion_HlyD_CS"/>
</dbReference>
<evidence type="ECO:0000256" key="3">
    <source>
        <dbReference type="ARBA" id="ARBA00022448"/>
    </source>
</evidence>
<dbReference type="InterPro" id="IPR050739">
    <property type="entry name" value="MFP"/>
</dbReference>
<comment type="subcellular location">
    <subcellularLocation>
        <location evidence="1">Membrane</location>
        <topology evidence="1">Single-pass membrane protein</topology>
    </subcellularLocation>
</comment>
<dbReference type="AlphaFoldDB" id="A0AAU8J6K5"/>
<evidence type="ECO:0000256" key="7">
    <source>
        <dbReference type="SAM" id="Coils"/>
    </source>
</evidence>
<reference evidence="10" key="1">
    <citation type="submission" date="2024-07" db="EMBL/GenBank/DDBJ databases">
        <authorList>
            <person name="Kim Y.J."/>
            <person name="Jeong J.Y."/>
        </authorList>
    </citation>
    <scope>NUCLEOTIDE SEQUENCE</scope>
    <source>
        <strain evidence="10">GIHE-MW2</strain>
    </source>
</reference>
<dbReference type="Pfam" id="PF26002">
    <property type="entry name" value="Beta-barrel_AprE"/>
    <property type="match status" value="1"/>
</dbReference>
<feature type="transmembrane region" description="Helical" evidence="8">
    <location>
        <begin position="27"/>
        <end position="45"/>
    </location>
</feature>
<proteinExistence type="inferred from homology"/>
<evidence type="ECO:0000256" key="1">
    <source>
        <dbReference type="ARBA" id="ARBA00004167"/>
    </source>
</evidence>
<evidence type="ECO:0000256" key="6">
    <source>
        <dbReference type="ARBA" id="ARBA00023136"/>
    </source>
</evidence>
<name>A0AAU8J6K5_9CYAN</name>
<evidence type="ECO:0000256" key="8">
    <source>
        <dbReference type="SAM" id="Phobius"/>
    </source>
</evidence>
<keyword evidence="4 8" id="KW-0812">Transmembrane</keyword>
<dbReference type="SUPFAM" id="SSF111369">
    <property type="entry name" value="HlyD-like secretion proteins"/>
    <property type="match status" value="1"/>
</dbReference>
<comment type="similarity">
    <text evidence="2">Belongs to the membrane fusion protein (MFP) (TC 8.A.1) family.</text>
</comment>
<keyword evidence="6 8" id="KW-0472">Membrane</keyword>
<dbReference type="EMBL" id="CP159837">
    <property type="protein sequence ID" value="XCM34743.1"/>
    <property type="molecule type" value="Genomic_DNA"/>
</dbReference>
<organism evidence="10">
    <name type="scientific">Planktothricoides raciborskii GIHE-MW2</name>
    <dbReference type="NCBI Taxonomy" id="2792601"/>
    <lineage>
        <taxon>Bacteria</taxon>
        <taxon>Bacillati</taxon>
        <taxon>Cyanobacteriota</taxon>
        <taxon>Cyanophyceae</taxon>
        <taxon>Oscillatoriophycideae</taxon>
        <taxon>Oscillatoriales</taxon>
        <taxon>Oscillatoriaceae</taxon>
        <taxon>Planktothricoides</taxon>
    </lineage>
</organism>
<evidence type="ECO:0000256" key="5">
    <source>
        <dbReference type="ARBA" id="ARBA00022989"/>
    </source>
</evidence>
<dbReference type="GO" id="GO:0016020">
    <property type="term" value="C:membrane"/>
    <property type="evidence" value="ECO:0007669"/>
    <property type="project" value="UniProtKB-SubCell"/>
</dbReference>
<dbReference type="InterPro" id="IPR058982">
    <property type="entry name" value="Beta-barrel_AprE"/>
</dbReference>
<feature type="coiled-coil region" evidence="7">
    <location>
        <begin position="189"/>
        <end position="429"/>
    </location>
</feature>
<keyword evidence="7" id="KW-0175">Coiled coil</keyword>
<evidence type="ECO:0000256" key="2">
    <source>
        <dbReference type="ARBA" id="ARBA00009477"/>
    </source>
</evidence>
<dbReference type="GO" id="GO:0009306">
    <property type="term" value="P:protein secretion"/>
    <property type="evidence" value="ECO:0007669"/>
    <property type="project" value="InterPro"/>
</dbReference>
<sequence length="652" mass="72418">MTNDTIKSTPIFDQPVILERRPFWSSIFVWTIMGMTVFGVAWAAWAEIDQSVASAGKLEPAGGGVEVKAPTGGVVREIHVKGGDLVKQGDLLITFDPTAPEADVESLRQLRESLMRENQFYQAAMNGNPVPGASAELQALVKLRSDLISENQFLEASANGVASLGGSGAFDANQEQLLRASRSEYDTRVAAAGFQVQELQAQLSQTQQQIPSVRNQLNIAREQETTAQASLETAKRQLPTVQSRLETARRQIPTAQARIEIARRQIPTAQARVETARRQIPTAKAQLETAEQALALNEDILSRIEPLVDQGALSELQKQRQEQEVLNQEAQVSNREAELLSRQNEISALEAELLNRQNEISALEAELLNRQNEISALETEVLNRQNEILARQAELDRRREEVVTREAELTRLQNEVQRLDAAIGRSEQQLENTQFVSQKDIRTKIADNQKRISDIDSQFSKSLLENQKRISQIDGQLARAQLELQYQELRAPVAGEVFDLQPNAPGFVVRETEPLLKLVRDAKLEASVLIQNQDIALVLDALRKNQTEGKKGVPVEVMVEAFPATEFGTVNGILTSIGSDVLEPDPQKGQNFYAFPATIELDSDKFILDNGLQVRLHSGMAVQAKIKIGKRTVLQLFISRLTNQTRGLETVK</sequence>
<evidence type="ECO:0000313" key="10">
    <source>
        <dbReference type="EMBL" id="XCM34743.1"/>
    </source>
</evidence>
<dbReference type="PRINTS" id="PR01490">
    <property type="entry name" value="RTXTOXIND"/>
</dbReference>
<evidence type="ECO:0000256" key="4">
    <source>
        <dbReference type="ARBA" id="ARBA00022692"/>
    </source>
</evidence>
<dbReference type="RefSeq" id="WP_054466908.1">
    <property type="nucleotide sequence ID" value="NZ_CP159837.1"/>
</dbReference>
<keyword evidence="5 8" id="KW-1133">Transmembrane helix</keyword>
<gene>
    <name evidence="10" type="ORF">ABWT76_003375</name>
</gene>
<dbReference type="PANTHER" id="PTHR30386:SF26">
    <property type="entry name" value="TRANSPORT PROTEIN COMB"/>
    <property type="match status" value="1"/>
</dbReference>